<evidence type="ECO:0000256" key="11">
    <source>
        <dbReference type="ARBA" id="ARBA00022729"/>
    </source>
</evidence>
<gene>
    <name evidence="20" type="ORF">NLU14_07190</name>
</gene>
<reference evidence="20" key="1">
    <citation type="submission" date="2022-07" db="EMBL/GenBank/DDBJ databases">
        <title>Marinobacter iranensis a new bacterium isolate from a hipersaline lake in Iran.</title>
        <authorList>
            <person name="Mohammad A.M.A."/>
            <person name="Cristina S.-P."/>
            <person name="Antonio V."/>
        </authorList>
    </citation>
    <scope>NUCLEOTIDE SEQUENCE</scope>
    <source>
        <strain evidence="20">71-i</strain>
    </source>
</reference>
<comment type="subunit">
    <text evidence="4 18">Homodimer; dimerization is reversible, and the dimeric form is the active one.</text>
</comment>
<keyword evidence="13 18" id="KW-0106">Calcium</keyword>
<dbReference type="PANTHER" id="PTHR40457:SF1">
    <property type="entry name" value="PHOSPHOLIPASE A1"/>
    <property type="match status" value="1"/>
</dbReference>
<organism evidence="20 21">
    <name type="scientific">Marinobacter iranensis</name>
    <dbReference type="NCBI Taxonomy" id="2962607"/>
    <lineage>
        <taxon>Bacteria</taxon>
        <taxon>Pseudomonadati</taxon>
        <taxon>Pseudomonadota</taxon>
        <taxon>Gammaproteobacteria</taxon>
        <taxon>Pseudomonadales</taxon>
        <taxon>Marinobacteraceae</taxon>
        <taxon>Marinobacter</taxon>
    </lineage>
</organism>
<comment type="function">
    <text evidence="18">Hydrolysis of phosphatidylcholine with phospholipase A2 (EC 3.1.1.4) and phospholipase A1 (EC 3.1.1.32) activities.</text>
</comment>
<comment type="similarity">
    <text evidence="3 18">Belongs to the phospholipase A1 family.</text>
</comment>
<evidence type="ECO:0000256" key="8">
    <source>
        <dbReference type="ARBA" id="ARBA00022452"/>
    </source>
</evidence>
<keyword evidence="15 18" id="KW-0443">Lipid metabolism</keyword>
<evidence type="ECO:0000313" key="21">
    <source>
        <dbReference type="Proteomes" id="UP001143391"/>
    </source>
</evidence>
<name>A0ABT5Y8L9_9GAMM</name>
<dbReference type="EMBL" id="JANCMW010000003">
    <property type="protein sequence ID" value="MDF0750013.1"/>
    <property type="molecule type" value="Genomic_DNA"/>
</dbReference>
<evidence type="ECO:0000256" key="13">
    <source>
        <dbReference type="ARBA" id="ARBA00022837"/>
    </source>
</evidence>
<evidence type="ECO:0000256" key="9">
    <source>
        <dbReference type="ARBA" id="ARBA00022692"/>
    </source>
</evidence>
<dbReference type="RefSeq" id="WP_275705529.1">
    <property type="nucleotide sequence ID" value="NZ_JANCMW010000003.1"/>
</dbReference>
<comment type="caution">
    <text evidence="20">The sequence shown here is derived from an EMBL/GenBank/DDBJ whole genome shotgun (WGS) entry which is preliminary data.</text>
</comment>
<feature type="signal peptide" evidence="18">
    <location>
        <begin position="1"/>
        <end position="29"/>
    </location>
</feature>
<proteinExistence type="inferred from homology"/>
<evidence type="ECO:0000256" key="6">
    <source>
        <dbReference type="ARBA" id="ARBA00013278"/>
    </source>
</evidence>
<keyword evidence="17 18" id="KW-0998">Cell outer membrane</keyword>
<evidence type="ECO:0000256" key="14">
    <source>
        <dbReference type="ARBA" id="ARBA00022963"/>
    </source>
</evidence>
<keyword evidence="21" id="KW-1185">Reference proteome</keyword>
<evidence type="ECO:0000256" key="2">
    <source>
        <dbReference type="ARBA" id="ARBA00001604"/>
    </source>
</evidence>
<evidence type="ECO:0000313" key="20">
    <source>
        <dbReference type="EMBL" id="MDF0750013.1"/>
    </source>
</evidence>
<keyword evidence="16" id="KW-0472">Membrane</keyword>
<dbReference type="EC" id="3.1.1.32" evidence="5 18"/>
<dbReference type="Pfam" id="PF02253">
    <property type="entry name" value="PLA1"/>
    <property type="match status" value="1"/>
</dbReference>
<dbReference type="InterPro" id="IPR003187">
    <property type="entry name" value="PLipase_A1"/>
</dbReference>
<comment type="cofactor">
    <cofactor evidence="18">
        <name>Ca(2+)</name>
        <dbReference type="ChEBI" id="CHEBI:29108"/>
    </cofactor>
    <text evidence="18">Binds 1 Ca(2+) ion per monomer. In the dimeric form the Ca(2+) is bound by different amino acids with binding of each Ca(2+) shared with ligands coming from each monomer. The Ca(2+) ion may have a role in catalysis.</text>
</comment>
<evidence type="ECO:0000256" key="10">
    <source>
        <dbReference type="ARBA" id="ARBA00022723"/>
    </source>
</evidence>
<keyword evidence="14 18" id="KW-0442">Lipid degradation</keyword>
<keyword evidence="10 18" id="KW-0479">Metal-binding</keyword>
<dbReference type="Gene3D" id="2.40.230.10">
    <property type="entry name" value="Phospholipase A1"/>
    <property type="match status" value="1"/>
</dbReference>
<comment type="catalytic activity">
    <reaction evidence="1 18">
        <text>a 1,2-diacyl-sn-glycero-3-phosphocholine + H2O = a 2-acyl-sn-glycero-3-phosphocholine + a fatty acid + H(+)</text>
        <dbReference type="Rhea" id="RHEA:18689"/>
        <dbReference type="ChEBI" id="CHEBI:15377"/>
        <dbReference type="ChEBI" id="CHEBI:15378"/>
        <dbReference type="ChEBI" id="CHEBI:28868"/>
        <dbReference type="ChEBI" id="CHEBI:57643"/>
        <dbReference type="ChEBI" id="CHEBI:57875"/>
        <dbReference type="EC" id="3.1.1.32"/>
    </reaction>
</comment>
<evidence type="ECO:0000256" key="15">
    <source>
        <dbReference type="ARBA" id="ARBA00023098"/>
    </source>
</evidence>
<evidence type="ECO:0000256" key="19">
    <source>
        <dbReference type="SAM" id="MobiDB-lite"/>
    </source>
</evidence>
<evidence type="ECO:0000256" key="17">
    <source>
        <dbReference type="ARBA" id="ARBA00023237"/>
    </source>
</evidence>
<evidence type="ECO:0000256" key="7">
    <source>
        <dbReference type="ARBA" id="ARBA00021726"/>
    </source>
</evidence>
<accession>A0ABT5Y8L9</accession>
<dbReference type="SUPFAM" id="SSF56931">
    <property type="entry name" value="Outer membrane phospholipase A (OMPLA)"/>
    <property type="match status" value="1"/>
</dbReference>
<comment type="subcellular location">
    <subcellularLocation>
        <location evidence="18">Cell outer membrane</location>
        <topology evidence="18">Multi-pass membrane protein</topology>
    </subcellularLocation>
    <text evidence="18">One of the very few enzymes located there.</text>
</comment>
<evidence type="ECO:0000256" key="1">
    <source>
        <dbReference type="ARBA" id="ARBA00000111"/>
    </source>
</evidence>
<comment type="catalytic activity">
    <reaction evidence="2 18">
        <text>a 1,2-diacyl-sn-glycero-3-phosphocholine + H2O = a 1-acyl-sn-glycero-3-phosphocholine + a fatty acid + H(+)</text>
        <dbReference type="Rhea" id="RHEA:15801"/>
        <dbReference type="ChEBI" id="CHEBI:15377"/>
        <dbReference type="ChEBI" id="CHEBI:15378"/>
        <dbReference type="ChEBI" id="CHEBI:28868"/>
        <dbReference type="ChEBI" id="CHEBI:57643"/>
        <dbReference type="ChEBI" id="CHEBI:58168"/>
        <dbReference type="EC" id="3.1.1.4"/>
    </reaction>
</comment>
<sequence>MPIISHTGTLRPAGILLCLGLAMPAIVNAQDEPSGSGNAEGVSSEECALIKDGVQRLACYDAINDPAEAHNGASEESLEAIDQSTQALEFEEAAPSKDDDSSLGAAENAEPDAEDGDTGVMSALLNRYVAAEKAIFSFSGSFVGHRPMYILPFSYMKNANREPSNPRLGSTDYDYGIDNQEAKYQISFKVPLLTGWLDERTTLWFGYTQKSFWQVYNTDNSAPFRETNYEPEVFLRYATDFDIGPGTLNGVTLGFNHESNGQSEPRSRSWNRIVASAAYSYDRWLFILQPWYRLPEDESEDDNEDIERYLGYANYMAIYKWTEDRTLSLKLMNNLRSDSNKTSVELGYSFPMGDTIKGYIHYYNGYGESLIDYNERIQRIGIGIMLNDWL</sequence>
<keyword evidence="12 18" id="KW-0378">Hydrolase</keyword>
<keyword evidence="8" id="KW-1134">Transmembrane beta strand</keyword>
<feature type="chain" id="PRO_5044952464" description="Phospholipase A1" evidence="18">
    <location>
        <begin position="30"/>
        <end position="390"/>
    </location>
</feature>
<dbReference type="InterPro" id="IPR036541">
    <property type="entry name" value="PLipase_A1_sf"/>
</dbReference>
<dbReference type="EC" id="3.1.1.4" evidence="6 18"/>
<evidence type="ECO:0000256" key="5">
    <source>
        <dbReference type="ARBA" id="ARBA00013179"/>
    </source>
</evidence>
<keyword evidence="9" id="KW-0812">Transmembrane</keyword>
<protein>
    <recommendedName>
        <fullName evidence="7 18">Phospholipase A1</fullName>
        <ecNumber evidence="5 18">3.1.1.32</ecNumber>
        <ecNumber evidence="6 18">3.1.1.4</ecNumber>
    </recommendedName>
    <alternativeName>
        <fullName evidence="18">Phosphatidylcholine 1-acylhydrolase</fullName>
    </alternativeName>
</protein>
<evidence type="ECO:0000256" key="4">
    <source>
        <dbReference type="ARBA" id="ARBA00011702"/>
    </source>
</evidence>
<dbReference type="Proteomes" id="UP001143391">
    <property type="component" value="Unassembled WGS sequence"/>
</dbReference>
<feature type="region of interest" description="Disordered" evidence="19">
    <location>
        <begin position="90"/>
        <end position="117"/>
    </location>
</feature>
<keyword evidence="11 18" id="KW-0732">Signal</keyword>
<evidence type="ECO:0000256" key="3">
    <source>
        <dbReference type="ARBA" id="ARBA00010525"/>
    </source>
</evidence>
<evidence type="ECO:0000256" key="16">
    <source>
        <dbReference type="ARBA" id="ARBA00023136"/>
    </source>
</evidence>
<evidence type="ECO:0000256" key="18">
    <source>
        <dbReference type="RuleBase" id="RU366027"/>
    </source>
</evidence>
<evidence type="ECO:0000256" key="12">
    <source>
        <dbReference type="ARBA" id="ARBA00022801"/>
    </source>
</evidence>
<dbReference type="PANTHER" id="PTHR40457">
    <property type="entry name" value="PHOSPHOLIPASE A1"/>
    <property type="match status" value="1"/>
</dbReference>
<dbReference type="PRINTS" id="PR01486">
    <property type="entry name" value="PHPHLIPASEA1"/>
</dbReference>